<name>A0ACB7XAV7_9ERIC</name>
<protein>
    <submittedName>
        <fullName evidence="1">Uncharacterized protein</fullName>
    </submittedName>
</protein>
<dbReference type="EMBL" id="CM037156">
    <property type="protein sequence ID" value="KAH7837805.1"/>
    <property type="molecule type" value="Genomic_DNA"/>
</dbReference>
<gene>
    <name evidence="1" type="ORF">Vadar_018169</name>
</gene>
<proteinExistence type="predicted"/>
<keyword evidence="2" id="KW-1185">Reference proteome</keyword>
<reference evidence="1 2" key="1">
    <citation type="journal article" date="2021" name="Hortic Res">
        <title>High-quality reference genome and annotation aids understanding of berry development for evergreen blueberry (Vaccinium darrowii).</title>
        <authorList>
            <person name="Yu J."/>
            <person name="Hulse-Kemp A.M."/>
            <person name="Babiker E."/>
            <person name="Staton M."/>
        </authorList>
    </citation>
    <scope>NUCLEOTIDE SEQUENCE [LARGE SCALE GENOMIC DNA]</scope>
    <source>
        <strain evidence="2">cv. NJ 8807/NJ 8810</strain>
        <tissue evidence="1">Young leaf</tissue>
    </source>
</reference>
<evidence type="ECO:0000313" key="2">
    <source>
        <dbReference type="Proteomes" id="UP000828048"/>
    </source>
</evidence>
<evidence type="ECO:0000313" key="1">
    <source>
        <dbReference type="EMBL" id="KAH7837805.1"/>
    </source>
</evidence>
<sequence>MEEKAETDHHHCLITIKEVQEMEERIKETPKLLNQTAGKESCCIFRVPQSQVEINEKAYHPRILSIGPYHHGKPHLNMIEEHKWKILGELLARTPPTGLKLDGYLKLVASMENRIRDCYSEFIHFSVGIIGGGSIHYHCLLGDWRMFPIVGNLSASLM</sequence>
<accession>A0ACB7XAV7</accession>
<organism evidence="1 2">
    <name type="scientific">Vaccinium darrowii</name>
    <dbReference type="NCBI Taxonomy" id="229202"/>
    <lineage>
        <taxon>Eukaryota</taxon>
        <taxon>Viridiplantae</taxon>
        <taxon>Streptophyta</taxon>
        <taxon>Embryophyta</taxon>
        <taxon>Tracheophyta</taxon>
        <taxon>Spermatophyta</taxon>
        <taxon>Magnoliopsida</taxon>
        <taxon>eudicotyledons</taxon>
        <taxon>Gunneridae</taxon>
        <taxon>Pentapetalae</taxon>
        <taxon>asterids</taxon>
        <taxon>Ericales</taxon>
        <taxon>Ericaceae</taxon>
        <taxon>Vaccinioideae</taxon>
        <taxon>Vaccinieae</taxon>
        <taxon>Vaccinium</taxon>
    </lineage>
</organism>
<comment type="caution">
    <text evidence="1">The sequence shown here is derived from an EMBL/GenBank/DDBJ whole genome shotgun (WGS) entry which is preliminary data.</text>
</comment>
<dbReference type="Proteomes" id="UP000828048">
    <property type="component" value="Chromosome 6"/>
</dbReference>